<dbReference type="PROSITE" id="PS01229">
    <property type="entry name" value="COF_2"/>
    <property type="match status" value="1"/>
</dbReference>
<gene>
    <name evidence="9" type="ORF">FRX48_09562</name>
</gene>
<dbReference type="Pfam" id="PF24534">
    <property type="entry name" value="HMA_PCA1"/>
    <property type="match status" value="1"/>
</dbReference>
<dbReference type="GO" id="GO:0030003">
    <property type="term" value="P:intracellular monoatomic cation homeostasis"/>
    <property type="evidence" value="ECO:0007669"/>
    <property type="project" value="UniProtKB-ARBA"/>
</dbReference>
<dbReference type="PROSITE" id="PS50846">
    <property type="entry name" value="HMA_2"/>
    <property type="match status" value="1"/>
</dbReference>
<dbReference type="CDD" id="cd00371">
    <property type="entry name" value="HMA"/>
    <property type="match status" value="1"/>
</dbReference>
<dbReference type="NCBIfam" id="TIGR01494">
    <property type="entry name" value="ATPase_P-type"/>
    <property type="match status" value="1"/>
</dbReference>
<protein>
    <submittedName>
        <fullName evidence="9">Copper-translocating P-type ATPase</fullName>
    </submittedName>
</protein>
<dbReference type="OrthoDB" id="432719at2759"/>
<keyword evidence="3 7" id="KW-0479">Metal-binding</keyword>
<dbReference type="InterPro" id="IPR036412">
    <property type="entry name" value="HAD-like_sf"/>
</dbReference>
<dbReference type="Pfam" id="PF00702">
    <property type="entry name" value="Hydrolase"/>
    <property type="match status" value="1"/>
</dbReference>
<dbReference type="EMBL" id="VXIT01000024">
    <property type="protein sequence ID" value="KAA6406630.1"/>
    <property type="molecule type" value="Genomic_DNA"/>
</dbReference>
<comment type="subcellular location">
    <subcellularLocation>
        <location evidence="1 7">Membrane</location>
    </subcellularLocation>
</comment>
<evidence type="ECO:0000256" key="2">
    <source>
        <dbReference type="ARBA" id="ARBA00022692"/>
    </source>
</evidence>
<dbReference type="InterPro" id="IPR017969">
    <property type="entry name" value="Heavy-metal-associated_CS"/>
</dbReference>
<dbReference type="GO" id="GO:0046872">
    <property type="term" value="F:metal ion binding"/>
    <property type="evidence" value="ECO:0007669"/>
    <property type="project" value="UniProtKB-KW"/>
</dbReference>
<dbReference type="SFLD" id="SFLDS00003">
    <property type="entry name" value="Haloacid_Dehalogenase"/>
    <property type="match status" value="1"/>
</dbReference>
<evidence type="ECO:0000313" key="9">
    <source>
        <dbReference type="EMBL" id="KAA6406630.1"/>
    </source>
</evidence>
<evidence type="ECO:0000256" key="3">
    <source>
        <dbReference type="ARBA" id="ARBA00022723"/>
    </source>
</evidence>
<feature type="transmembrane region" description="Helical" evidence="7">
    <location>
        <begin position="496"/>
        <end position="522"/>
    </location>
</feature>
<feature type="transmembrane region" description="Helical" evidence="7">
    <location>
        <begin position="876"/>
        <end position="896"/>
    </location>
</feature>
<dbReference type="Pfam" id="PF00122">
    <property type="entry name" value="E1-E2_ATPase"/>
    <property type="match status" value="1"/>
</dbReference>
<dbReference type="PROSITE" id="PS01047">
    <property type="entry name" value="HMA_1"/>
    <property type="match status" value="1"/>
</dbReference>
<dbReference type="InterPro" id="IPR027256">
    <property type="entry name" value="P-typ_ATPase_IB"/>
</dbReference>
<feature type="transmembrane region" description="Helical" evidence="7">
    <location>
        <begin position="846"/>
        <end position="870"/>
    </location>
</feature>
<dbReference type="GO" id="GO:0019829">
    <property type="term" value="F:ATPase-coupled monoatomic cation transmembrane transporter activity"/>
    <property type="evidence" value="ECO:0007669"/>
    <property type="project" value="InterPro"/>
</dbReference>
<dbReference type="SUPFAM" id="SSF81665">
    <property type="entry name" value="Calcium ATPase, transmembrane domain M"/>
    <property type="match status" value="1"/>
</dbReference>
<dbReference type="InterPro" id="IPR008250">
    <property type="entry name" value="ATPase_P-typ_transduc_dom_A_sf"/>
</dbReference>
<dbReference type="NCBIfam" id="TIGR01511">
    <property type="entry name" value="ATPase-IB1_Cu"/>
    <property type="match status" value="1"/>
</dbReference>
<dbReference type="GO" id="GO:0016887">
    <property type="term" value="F:ATP hydrolysis activity"/>
    <property type="evidence" value="ECO:0007669"/>
    <property type="project" value="InterPro"/>
</dbReference>
<dbReference type="Gene3D" id="2.70.150.10">
    <property type="entry name" value="Calcium-transporting ATPase, cytoplasmic transduction domain A"/>
    <property type="match status" value="1"/>
</dbReference>
<dbReference type="InterPro" id="IPR036163">
    <property type="entry name" value="HMA_dom_sf"/>
</dbReference>
<dbReference type="InterPro" id="IPR056236">
    <property type="entry name" value="HMA_PCA1"/>
</dbReference>
<reference evidence="9 10" key="1">
    <citation type="submission" date="2019-09" db="EMBL/GenBank/DDBJ databases">
        <title>The hologenome of the rock-dwelling lichen Lasallia pustulata.</title>
        <authorList>
            <person name="Greshake Tzovaras B."/>
            <person name="Segers F."/>
            <person name="Bicker A."/>
            <person name="Dal Grande F."/>
            <person name="Otte J."/>
            <person name="Hankeln T."/>
            <person name="Schmitt I."/>
            <person name="Ebersberger I."/>
        </authorList>
    </citation>
    <scope>NUCLEOTIDE SEQUENCE [LARGE SCALE GENOMIC DNA]</scope>
    <source>
        <strain evidence="9">A1-1</strain>
    </source>
</reference>
<name>A0A5M8PCF9_9LECA</name>
<dbReference type="FunFam" id="2.70.150.10:FF:000002">
    <property type="entry name" value="Copper-transporting ATPase 1, putative"/>
    <property type="match status" value="1"/>
</dbReference>
<dbReference type="PANTHER" id="PTHR46594:SF4">
    <property type="entry name" value="P-TYPE CATION-TRANSPORTING ATPASE"/>
    <property type="match status" value="1"/>
</dbReference>
<keyword evidence="7" id="KW-0547">Nucleotide-binding</keyword>
<dbReference type="Gene3D" id="3.30.70.100">
    <property type="match status" value="1"/>
</dbReference>
<dbReference type="SUPFAM" id="SSF56784">
    <property type="entry name" value="HAD-like"/>
    <property type="match status" value="1"/>
</dbReference>
<dbReference type="InterPro" id="IPR059000">
    <property type="entry name" value="ATPase_P-type_domA"/>
</dbReference>
<evidence type="ECO:0000256" key="4">
    <source>
        <dbReference type="ARBA" id="ARBA00022967"/>
    </source>
</evidence>
<feature type="transmembrane region" description="Helical" evidence="7">
    <location>
        <begin position="276"/>
        <end position="294"/>
    </location>
</feature>
<evidence type="ECO:0000256" key="7">
    <source>
        <dbReference type="RuleBase" id="RU362081"/>
    </source>
</evidence>
<keyword evidence="7" id="KW-0067">ATP-binding</keyword>
<dbReference type="PROSITE" id="PS00154">
    <property type="entry name" value="ATPASE_E1_E2"/>
    <property type="match status" value="1"/>
</dbReference>
<dbReference type="InterPro" id="IPR018303">
    <property type="entry name" value="ATPase_P-typ_P_site"/>
</dbReference>
<dbReference type="Proteomes" id="UP000324767">
    <property type="component" value="Unassembled WGS sequence"/>
</dbReference>
<dbReference type="InterPro" id="IPR023214">
    <property type="entry name" value="HAD_sf"/>
</dbReference>
<proteinExistence type="inferred from homology"/>
<dbReference type="SUPFAM" id="SSF55008">
    <property type="entry name" value="HMA, heavy metal-associated domain"/>
    <property type="match status" value="1"/>
</dbReference>
<dbReference type="Gene3D" id="3.40.50.1000">
    <property type="entry name" value="HAD superfamily/HAD-like"/>
    <property type="match status" value="1"/>
</dbReference>
<keyword evidence="2 7" id="KW-0812">Transmembrane</keyword>
<dbReference type="AlphaFoldDB" id="A0A5M8PCF9"/>
<dbReference type="InterPro" id="IPR023298">
    <property type="entry name" value="ATPase_P-typ_TM_dom_sf"/>
</dbReference>
<dbReference type="InterPro" id="IPR006121">
    <property type="entry name" value="HMA_dom"/>
</dbReference>
<sequence length="904" mass="96357">MCCSSPPITKTFELGDFLLRSSQDDSQSVGSHQTVASGATDLEKGLIREHAMTQISGMTCTGCQRKVERVLSSVAGVWNVKVSLVIGRAEFDIDAGLSVEKVASSLERQTEFKCVVYQGGHQLRVHIPKRPPVLVSRLGTLVIGSDEDPALLPCGLAGPRFPPGVENVKILDSAGREHYSLTTEGRLQRLLGPRASASGTNKYTACISYNPRVIGARELLGNSFDVPLSLAPLDSAGSTDAETDHLRRTFYTTLLSAVLTIPVLIMAWAPLPSHRIAYGFSSLALATFVQLIVAGPFYSNALKTLIFSGMIEMDLLIVISTTTAYVYSLVAFVYETKGRPLSPGDFFETSTLLVTLIMCGRLASAYARQKAAESISVQALQPSTALLSEDGTERLIDVREFQYHDIFKVLPDSIVPTDGIIRSGETEVDESMITGEAVPVPKSSGSRVVAGSVNGPGAFLAQLTNLPIDNTISRIASMVDEAKLSKPKVQETADRVASYFVPCILAVAVGVFLIWNAIGIAIRHAPVSDAIITAITYSLATLVVSCPCAIGLAVPMVIVIAGGVGAKHGVIFKSPEAIENARKVSHVVFDKTGTLTKGTFVVVDEIYYGAIRKKAASIVKRLASSSKHPVSQALMRHLESVNTEAINLESISSVVGNGMQATLEGQNVRGGNPLYVDAVNDRDIQRLLFQGLTVFCLRHGSVLLAIYGLRDALRPDTASVISTLQARNIVISIVSGDSSTVVNNLATELGIPLSHARGECSPEDKARYISSLSPAPARRKKNVSTSTIFCGDGTNDALALAQADIGIHMAGGTDVAKSAADVVLTHPSLSGVVALMDLSTAAMRRVYLNFAWSLVYNLFAILLAAGAFVTARIPPAFAGLGELVSVLPVIAIAMQLRWVKLRRD</sequence>
<dbReference type="NCBIfam" id="TIGR01525">
    <property type="entry name" value="ATPase-IB_hvy"/>
    <property type="match status" value="1"/>
</dbReference>
<dbReference type="InterPro" id="IPR001757">
    <property type="entry name" value="P_typ_ATPase"/>
</dbReference>
<accession>A0A5M8PCF9</accession>
<dbReference type="Pfam" id="PF00403">
    <property type="entry name" value="HMA"/>
    <property type="match status" value="1"/>
</dbReference>
<keyword evidence="4" id="KW-1278">Translocase</keyword>
<evidence type="ECO:0000256" key="1">
    <source>
        <dbReference type="ARBA" id="ARBA00004370"/>
    </source>
</evidence>
<feature type="transmembrane region" description="Helical" evidence="7">
    <location>
        <begin position="315"/>
        <end position="334"/>
    </location>
</feature>
<evidence type="ECO:0000259" key="8">
    <source>
        <dbReference type="PROSITE" id="PS50846"/>
    </source>
</evidence>
<keyword evidence="6 7" id="KW-0472">Membrane</keyword>
<feature type="domain" description="HMA" evidence="8">
    <location>
        <begin position="49"/>
        <end position="115"/>
    </location>
</feature>
<dbReference type="InterPro" id="IPR023299">
    <property type="entry name" value="ATPase_P-typ_cyto_dom_N"/>
</dbReference>
<dbReference type="PRINTS" id="PR00119">
    <property type="entry name" value="CATATPASE"/>
</dbReference>
<dbReference type="PANTHER" id="PTHR46594">
    <property type="entry name" value="P-TYPE CATION-TRANSPORTING ATPASE"/>
    <property type="match status" value="1"/>
</dbReference>
<dbReference type="SUPFAM" id="SSF81653">
    <property type="entry name" value="Calcium ATPase, transduction domain A"/>
    <property type="match status" value="1"/>
</dbReference>
<evidence type="ECO:0000313" key="10">
    <source>
        <dbReference type="Proteomes" id="UP000324767"/>
    </source>
</evidence>
<keyword evidence="5 7" id="KW-1133">Transmembrane helix</keyword>
<comment type="caution">
    <text evidence="9">The sequence shown here is derived from an EMBL/GenBank/DDBJ whole genome shotgun (WGS) entry which is preliminary data.</text>
</comment>
<dbReference type="GO" id="GO:0016020">
    <property type="term" value="C:membrane"/>
    <property type="evidence" value="ECO:0007669"/>
    <property type="project" value="UniProtKB-SubCell"/>
</dbReference>
<organism evidence="9 10">
    <name type="scientific">Lasallia pustulata</name>
    <dbReference type="NCBI Taxonomy" id="136370"/>
    <lineage>
        <taxon>Eukaryota</taxon>
        <taxon>Fungi</taxon>
        <taxon>Dikarya</taxon>
        <taxon>Ascomycota</taxon>
        <taxon>Pezizomycotina</taxon>
        <taxon>Lecanoromycetes</taxon>
        <taxon>OSLEUM clade</taxon>
        <taxon>Umbilicariomycetidae</taxon>
        <taxon>Umbilicariales</taxon>
        <taxon>Umbilicariaceae</taxon>
        <taxon>Lasallia</taxon>
    </lineage>
</organism>
<comment type="similarity">
    <text evidence="7">Belongs to the cation transport ATPase (P-type) (TC 3.A.3) family. Type IB subfamily.</text>
</comment>
<dbReference type="GO" id="GO:0005524">
    <property type="term" value="F:ATP binding"/>
    <property type="evidence" value="ECO:0007669"/>
    <property type="project" value="UniProtKB-UniRule"/>
</dbReference>
<dbReference type="SFLD" id="SFLDF00027">
    <property type="entry name" value="p-type_atpase"/>
    <property type="match status" value="1"/>
</dbReference>
<dbReference type="SFLD" id="SFLDG00002">
    <property type="entry name" value="C1.7:_P-type_atpase_like"/>
    <property type="match status" value="1"/>
</dbReference>
<feature type="transmembrane region" description="Helical" evidence="7">
    <location>
        <begin position="250"/>
        <end position="270"/>
    </location>
</feature>
<dbReference type="Gene3D" id="3.40.1110.10">
    <property type="entry name" value="Calcium-transporting ATPase, cytoplasmic domain N"/>
    <property type="match status" value="1"/>
</dbReference>
<dbReference type="InterPro" id="IPR044492">
    <property type="entry name" value="P_typ_ATPase_HD_dom"/>
</dbReference>
<evidence type="ECO:0000256" key="5">
    <source>
        <dbReference type="ARBA" id="ARBA00022989"/>
    </source>
</evidence>
<dbReference type="PRINTS" id="PR00120">
    <property type="entry name" value="HATPASE"/>
</dbReference>
<feature type="transmembrane region" description="Helical" evidence="7">
    <location>
        <begin position="534"/>
        <end position="564"/>
    </location>
</feature>
<evidence type="ECO:0000256" key="6">
    <source>
        <dbReference type="ARBA" id="ARBA00023136"/>
    </source>
</evidence>